<evidence type="ECO:0000313" key="1">
    <source>
        <dbReference type="EMBL" id="KAL3604424.1"/>
    </source>
</evidence>
<organism evidence="1 2">
    <name type="scientific">Populus alba</name>
    <name type="common">White poplar</name>
    <dbReference type="NCBI Taxonomy" id="43335"/>
    <lineage>
        <taxon>Eukaryota</taxon>
        <taxon>Viridiplantae</taxon>
        <taxon>Streptophyta</taxon>
        <taxon>Embryophyta</taxon>
        <taxon>Tracheophyta</taxon>
        <taxon>Spermatophyta</taxon>
        <taxon>Magnoliopsida</taxon>
        <taxon>eudicotyledons</taxon>
        <taxon>Gunneridae</taxon>
        <taxon>Pentapetalae</taxon>
        <taxon>rosids</taxon>
        <taxon>fabids</taxon>
        <taxon>Malpighiales</taxon>
        <taxon>Salicaceae</taxon>
        <taxon>Saliceae</taxon>
        <taxon>Populus</taxon>
    </lineage>
</organism>
<reference evidence="1 2" key="1">
    <citation type="journal article" date="2024" name="Plant Biotechnol. J.">
        <title>Genome and CRISPR/Cas9 system of a widespread forest tree (Populus alba) in the world.</title>
        <authorList>
            <person name="Liu Y.J."/>
            <person name="Jiang P.F."/>
            <person name="Han X.M."/>
            <person name="Li X.Y."/>
            <person name="Wang H.M."/>
            <person name="Wang Y.J."/>
            <person name="Wang X.X."/>
            <person name="Zeng Q.Y."/>
        </authorList>
    </citation>
    <scope>NUCLEOTIDE SEQUENCE [LARGE SCALE GENOMIC DNA]</scope>
    <source>
        <strain evidence="2">cv. PAL-ZL1</strain>
    </source>
</reference>
<name>A0ACC4CUW6_POPAL</name>
<dbReference type="EMBL" id="RCHU02000002">
    <property type="protein sequence ID" value="KAL3604424.1"/>
    <property type="molecule type" value="Genomic_DNA"/>
</dbReference>
<evidence type="ECO:0000313" key="2">
    <source>
        <dbReference type="Proteomes" id="UP000309997"/>
    </source>
</evidence>
<dbReference type="Proteomes" id="UP000309997">
    <property type="component" value="Unassembled WGS sequence"/>
</dbReference>
<comment type="caution">
    <text evidence="1">The sequence shown here is derived from an EMBL/GenBank/DDBJ whole genome shotgun (WGS) entry which is preliminary data.</text>
</comment>
<protein>
    <submittedName>
        <fullName evidence="1">Uncharacterized protein</fullName>
    </submittedName>
</protein>
<gene>
    <name evidence="1" type="ORF">D5086_005283</name>
</gene>
<sequence length="100" mass="11364">MRPSASLQLQVVQFPDLKNIDWKKQRERKLVSIVSSKIKPPDISILLSEVQPQTKWMILERQFLATAWIEQGRAGHRVRTRISGLAGKPQGRADNLFSSG</sequence>
<accession>A0ACC4CUW6</accession>
<keyword evidence="2" id="KW-1185">Reference proteome</keyword>
<proteinExistence type="predicted"/>